<reference evidence="5 6" key="1">
    <citation type="submission" date="2018-04" db="EMBL/GenBank/DDBJ databases">
        <title>Genomic Encyclopedia of Archaeal and Bacterial Type Strains, Phase II (KMG-II): from individual species to whole genera.</title>
        <authorList>
            <person name="Goeker M."/>
        </authorList>
    </citation>
    <scope>NUCLEOTIDE SEQUENCE [LARGE SCALE GENOMIC DNA]</scope>
    <source>
        <strain evidence="5 6">DSM 21823</strain>
    </source>
</reference>
<keyword evidence="6" id="KW-1185">Reference proteome</keyword>
<gene>
    <name evidence="5" type="ORF">C8N34_109113</name>
</gene>
<evidence type="ECO:0000256" key="2">
    <source>
        <dbReference type="SAM" id="MobiDB-lite"/>
    </source>
</evidence>
<dbReference type="InterPro" id="IPR050330">
    <property type="entry name" value="Bact_OuterMem_StrucFunc"/>
</dbReference>
<feature type="domain" description="OmpA-like" evidence="4">
    <location>
        <begin position="473"/>
        <end position="593"/>
    </location>
</feature>
<evidence type="ECO:0000256" key="3">
    <source>
        <dbReference type="SAM" id="SignalP"/>
    </source>
</evidence>
<dbReference type="PANTHER" id="PTHR30329:SF21">
    <property type="entry name" value="LIPOPROTEIN YIAD-RELATED"/>
    <property type="match status" value="1"/>
</dbReference>
<feature type="compositionally biased region" description="Basic and acidic residues" evidence="2">
    <location>
        <begin position="273"/>
        <end position="287"/>
    </location>
</feature>
<accession>A0A2T6AXT7</accession>
<dbReference type="AlphaFoldDB" id="A0A2T6AXT7"/>
<organism evidence="5 6">
    <name type="scientific">Gemmobacter caeni</name>
    <dbReference type="NCBI Taxonomy" id="589035"/>
    <lineage>
        <taxon>Bacteria</taxon>
        <taxon>Pseudomonadati</taxon>
        <taxon>Pseudomonadota</taxon>
        <taxon>Alphaproteobacteria</taxon>
        <taxon>Rhodobacterales</taxon>
        <taxon>Paracoccaceae</taxon>
        <taxon>Gemmobacter</taxon>
    </lineage>
</organism>
<dbReference type="SUPFAM" id="SSF103088">
    <property type="entry name" value="OmpA-like"/>
    <property type="match status" value="1"/>
</dbReference>
<feature type="chain" id="PRO_5015525492" evidence="3">
    <location>
        <begin position="26"/>
        <end position="600"/>
    </location>
</feature>
<dbReference type="GO" id="GO:0016020">
    <property type="term" value="C:membrane"/>
    <property type="evidence" value="ECO:0007669"/>
    <property type="project" value="UniProtKB-UniRule"/>
</dbReference>
<protein>
    <submittedName>
        <fullName evidence="5">OmpA family protein</fullName>
    </submittedName>
</protein>
<proteinExistence type="predicted"/>
<feature type="compositionally biased region" description="Basic and acidic residues" evidence="2">
    <location>
        <begin position="102"/>
        <end position="149"/>
    </location>
</feature>
<feature type="signal peptide" evidence="3">
    <location>
        <begin position="1"/>
        <end position="25"/>
    </location>
</feature>
<dbReference type="PROSITE" id="PS51123">
    <property type="entry name" value="OMPA_2"/>
    <property type="match status" value="1"/>
</dbReference>
<dbReference type="PANTHER" id="PTHR30329">
    <property type="entry name" value="STATOR ELEMENT OF FLAGELLAR MOTOR COMPLEX"/>
    <property type="match status" value="1"/>
</dbReference>
<keyword evidence="3" id="KW-0732">Signal</keyword>
<dbReference type="InterPro" id="IPR006665">
    <property type="entry name" value="OmpA-like"/>
</dbReference>
<dbReference type="EMBL" id="QBKP01000009">
    <property type="protein sequence ID" value="PTX48606.1"/>
    <property type="molecule type" value="Genomic_DNA"/>
</dbReference>
<feature type="region of interest" description="Disordered" evidence="2">
    <location>
        <begin position="68"/>
        <end position="302"/>
    </location>
</feature>
<name>A0A2T6AXT7_9RHOB</name>
<evidence type="ECO:0000313" key="6">
    <source>
        <dbReference type="Proteomes" id="UP000244224"/>
    </source>
</evidence>
<dbReference type="CDD" id="cd07185">
    <property type="entry name" value="OmpA_C-like"/>
    <property type="match status" value="1"/>
</dbReference>
<dbReference type="InterPro" id="IPR036737">
    <property type="entry name" value="OmpA-like_sf"/>
</dbReference>
<evidence type="ECO:0000313" key="5">
    <source>
        <dbReference type="EMBL" id="PTX48606.1"/>
    </source>
</evidence>
<dbReference type="Proteomes" id="UP000244224">
    <property type="component" value="Unassembled WGS sequence"/>
</dbReference>
<evidence type="ECO:0000259" key="4">
    <source>
        <dbReference type="PROSITE" id="PS51123"/>
    </source>
</evidence>
<dbReference type="RefSeq" id="WP_108129469.1">
    <property type="nucleotide sequence ID" value="NZ_QBKP01000009.1"/>
</dbReference>
<keyword evidence="1" id="KW-0472">Membrane</keyword>
<sequence>MNRILNCTTALAVALAGINPAALSAQTRVQVQGQTVVCLPDKKTACPDGANCIVVKNPANCEKRAFEKFGGGSPERKNGEGAEQPKKKKAAAEQDAAPAKKKAADEPVKKQKKAAEEQKPAKEKKADKPVKEKKAEKKEKKDDKKDKVVPKAPTRSEAVAPVEEPQVKVPSGAPRSSDNDNAPTLAPDTSVNTANTAPAEQKPRKPRKPRAEEDQAILDVLGSEPAAQQADTTQKDGTKKRRNSKKPEKPEAALVPSGAPRSGDDGPQVTESRVTREDRRDASRDYDTPVIGDQQTAKKDSGGLSKLEKAGLLALGALAVGTLLKNGNKVVSNTGDRVVVDRGYGDYVVLKDDDALIREPGSNVRTETYRDGSTRTTVDRADGTQIITIRDASGRVLRRARINLDGSQTLLIDDLSDRVQEVDVTRLPKPQPGLAISTSGEDAALRARMLSLRAAEAGRSFSLAQIRDYPEVRALAPTVDVDNITFETGSAAIRPSEAEKLSQLGEFMSQMIEENPGEMFLIEGHTDAVGDAAYNLALSDRRAESVALALTEYFDVPAENMVVQGYGEGELRIASAGDEPRNRRAVVRMISPLMRQLASN</sequence>
<feature type="compositionally biased region" description="Basic and acidic residues" evidence="2">
    <location>
        <begin position="74"/>
        <end position="85"/>
    </location>
</feature>
<dbReference type="Gene3D" id="3.30.1330.60">
    <property type="entry name" value="OmpA-like domain"/>
    <property type="match status" value="1"/>
</dbReference>
<comment type="caution">
    <text evidence="5">The sequence shown here is derived from an EMBL/GenBank/DDBJ whole genome shotgun (WGS) entry which is preliminary data.</text>
</comment>
<dbReference type="Pfam" id="PF00691">
    <property type="entry name" value="OmpA"/>
    <property type="match status" value="1"/>
</dbReference>
<evidence type="ECO:0000256" key="1">
    <source>
        <dbReference type="PROSITE-ProRule" id="PRU00473"/>
    </source>
</evidence>
<feature type="compositionally biased region" description="Polar residues" evidence="2">
    <location>
        <begin position="174"/>
        <end position="198"/>
    </location>
</feature>
<dbReference type="OrthoDB" id="9792021at2"/>